<feature type="transmembrane region" description="Helical" evidence="1">
    <location>
        <begin position="25"/>
        <end position="45"/>
    </location>
</feature>
<feature type="transmembrane region" description="Helical" evidence="1">
    <location>
        <begin position="93"/>
        <end position="120"/>
    </location>
</feature>
<feature type="transmembrane region" description="Helical" evidence="1">
    <location>
        <begin position="140"/>
        <end position="159"/>
    </location>
</feature>
<reference evidence="2 3" key="1">
    <citation type="submission" date="2024-08" db="EMBL/GenBank/DDBJ databases">
        <authorList>
            <person name="Cucini C."/>
            <person name="Frati F."/>
        </authorList>
    </citation>
    <scope>NUCLEOTIDE SEQUENCE [LARGE SCALE GENOMIC DNA]</scope>
</reference>
<feature type="transmembrane region" description="Helical" evidence="1">
    <location>
        <begin position="250"/>
        <end position="269"/>
    </location>
</feature>
<dbReference type="Proteomes" id="UP001642540">
    <property type="component" value="Unassembled WGS sequence"/>
</dbReference>
<sequence>MFGSIAFLLIREIFKASSCLTPIHISILFCIAVFTLLSWGIFLAFQEHWDEIVSAFNQLAEFEEDWVMMGRQETYRASKPHYFRIWKCSKEELTGVFLMMVIIAVSLIIIPIGSLAGVATNLDLYLIMLEDYFLPPKNEQSKFLIIFLFLCRLIFSFICGTEGCRFMLLVLLVTFSMGLVMEKLLINILEAEDLNEAYQKYQLVWLQYYKVKSPFNNVLAISAFVGFVGGTALIWLSFNAWSYVTPYLAVLYPFLSMWLLIILLVGISSQVSIVEMSKCFIHKWKTDSLLQPGIRMRKNIRHSKMLGRTLRSLPLACGSCYGINSNTPFSFLQILMKAVTDSLLGIQIS</sequence>
<feature type="transmembrane region" description="Helical" evidence="1">
    <location>
        <begin position="166"/>
        <end position="186"/>
    </location>
</feature>
<name>A0ABP1R9J5_9HEXA</name>
<keyword evidence="3" id="KW-1185">Reference proteome</keyword>
<keyword evidence="1" id="KW-0812">Transmembrane</keyword>
<organism evidence="2 3">
    <name type="scientific">Orchesella dallaii</name>
    <dbReference type="NCBI Taxonomy" id="48710"/>
    <lineage>
        <taxon>Eukaryota</taxon>
        <taxon>Metazoa</taxon>
        <taxon>Ecdysozoa</taxon>
        <taxon>Arthropoda</taxon>
        <taxon>Hexapoda</taxon>
        <taxon>Collembola</taxon>
        <taxon>Entomobryomorpha</taxon>
        <taxon>Entomobryoidea</taxon>
        <taxon>Orchesellidae</taxon>
        <taxon>Orchesellinae</taxon>
        <taxon>Orchesella</taxon>
    </lineage>
</organism>
<comment type="caution">
    <text evidence="2">The sequence shown here is derived from an EMBL/GenBank/DDBJ whole genome shotgun (WGS) entry which is preliminary data.</text>
</comment>
<dbReference type="EMBL" id="CAXLJM020000057">
    <property type="protein sequence ID" value="CAL8118198.1"/>
    <property type="molecule type" value="Genomic_DNA"/>
</dbReference>
<evidence type="ECO:0000313" key="3">
    <source>
        <dbReference type="Proteomes" id="UP001642540"/>
    </source>
</evidence>
<evidence type="ECO:0000313" key="2">
    <source>
        <dbReference type="EMBL" id="CAL8118198.1"/>
    </source>
</evidence>
<evidence type="ECO:0008006" key="4">
    <source>
        <dbReference type="Google" id="ProtNLM"/>
    </source>
</evidence>
<proteinExistence type="predicted"/>
<evidence type="ECO:0000256" key="1">
    <source>
        <dbReference type="SAM" id="Phobius"/>
    </source>
</evidence>
<keyword evidence="1" id="KW-1133">Transmembrane helix</keyword>
<feature type="transmembrane region" description="Helical" evidence="1">
    <location>
        <begin position="218"/>
        <end position="238"/>
    </location>
</feature>
<protein>
    <recommendedName>
        <fullName evidence="4">Odorant receptor</fullName>
    </recommendedName>
</protein>
<accession>A0ABP1R9J5</accession>
<keyword evidence="1" id="KW-0472">Membrane</keyword>
<gene>
    <name evidence="2" type="ORF">ODALV1_LOCUS18026</name>
</gene>